<protein>
    <submittedName>
        <fullName evidence="2">Glycosyl transferase</fullName>
    </submittedName>
</protein>
<dbReference type="InterPro" id="IPR011990">
    <property type="entry name" value="TPR-like_helical_dom_sf"/>
</dbReference>
<accession>A0A918NGT7</accession>
<reference evidence="2" key="2">
    <citation type="submission" date="2020-09" db="EMBL/GenBank/DDBJ databases">
        <authorList>
            <person name="Sun Q."/>
            <person name="Ohkuma M."/>
        </authorList>
    </citation>
    <scope>NUCLEOTIDE SEQUENCE</scope>
    <source>
        <strain evidence="2">JCM 4956</strain>
    </source>
</reference>
<keyword evidence="3" id="KW-1185">Reference proteome</keyword>
<dbReference type="InterPro" id="IPR029044">
    <property type="entry name" value="Nucleotide-diphossugar_trans"/>
</dbReference>
<dbReference type="EMBL" id="BMWD01000012">
    <property type="protein sequence ID" value="GGX66515.1"/>
    <property type="molecule type" value="Genomic_DNA"/>
</dbReference>
<dbReference type="Proteomes" id="UP000645555">
    <property type="component" value="Unassembled WGS sequence"/>
</dbReference>
<evidence type="ECO:0000313" key="3">
    <source>
        <dbReference type="Proteomes" id="UP000645555"/>
    </source>
</evidence>
<dbReference type="Gene3D" id="3.90.550.10">
    <property type="entry name" value="Spore Coat Polysaccharide Biosynthesis Protein SpsA, Chain A"/>
    <property type="match status" value="1"/>
</dbReference>
<reference evidence="2" key="1">
    <citation type="journal article" date="2014" name="Int. J. Syst. Evol. Microbiol.">
        <title>Complete genome sequence of Corynebacterium casei LMG S-19264T (=DSM 44701T), isolated from a smear-ripened cheese.</title>
        <authorList>
            <consortium name="US DOE Joint Genome Institute (JGI-PGF)"/>
            <person name="Walter F."/>
            <person name="Albersmeier A."/>
            <person name="Kalinowski J."/>
            <person name="Ruckert C."/>
        </authorList>
    </citation>
    <scope>NUCLEOTIDE SEQUENCE</scope>
    <source>
        <strain evidence="2">JCM 4956</strain>
    </source>
</reference>
<organism evidence="2 3">
    <name type="scientific">Streptomyces fructofermentans</name>
    <dbReference type="NCBI Taxonomy" id="152141"/>
    <lineage>
        <taxon>Bacteria</taxon>
        <taxon>Bacillati</taxon>
        <taxon>Actinomycetota</taxon>
        <taxon>Actinomycetes</taxon>
        <taxon>Kitasatosporales</taxon>
        <taxon>Streptomycetaceae</taxon>
        <taxon>Streptomyces</taxon>
    </lineage>
</organism>
<name>A0A918NGT7_9ACTN</name>
<dbReference type="Pfam" id="PF00535">
    <property type="entry name" value="Glycos_transf_2"/>
    <property type="match status" value="1"/>
</dbReference>
<proteinExistence type="predicted"/>
<dbReference type="Gene3D" id="1.25.40.10">
    <property type="entry name" value="Tetratricopeptide repeat domain"/>
    <property type="match status" value="1"/>
</dbReference>
<dbReference type="GO" id="GO:0016740">
    <property type="term" value="F:transferase activity"/>
    <property type="evidence" value="ECO:0007669"/>
    <property type="project" value="UniProtKB-KW"/>
</dbReference>
<keyword evidence="2" id="KW-0808">Transferase</keyword>
<feature type="domain" description="Glycosyltransferase 2-like" evidence="1">
    <location>
        <begin position="9"/>
        <end position="97"/>
    </location>
</feature>
<dbReference type="RefSeq" id="WP_190036693.1">
    <property type="nucleotide sequence ID" value="NZ_BMWD01000012.1"/>
</dbReference>
<gene>
    <name evidence="2" type="ORF">GCM10010515_37710</name>
</gene>
<comment type="caution">
    <text evidence="2">The sequence shown here is derived from an EMBL/GenBank/DDBJ whole genome shotgun (WGS) entry which is preliminary data.</text>
</comment>
<dbReference type="PANTHER" id="PTHR43630:SF2">
    <property type="entry name" value="GLYCOSYLTRANSFERASE"/>
    <property type="match status" value="1"/>
</dbReference>
<dbReference type="SUPFAM" id="SSF48452">
    <property type="entry name" value="TPR-like"/>
    <property type="match status" value="1"/>
</dbReference>
<dbReference type="InterPro" id="IPR001173">
    <property type="entry name" value="Glyco_trans_2-like"/>
</dbReference>
<evidence type="ECO:0000313" key="2">
    <source>
        <dbReference type="EMBL" id="GGX66515.1"/>
    </source>
</evidence>
<dbReference type="AlphaFoldDB" id="A0A918NGT7"/>
<evidence type="ECO:0000259" key="1">
    <source>
        <dbReference type="Pfam" id="PF00535"/>
    </source>
</evidence>
<dbReference type="SUPFAM" id="SSF53448">
    <property type="entry name" value="Nucleotide-diphospho-sugar transferases"/>
    <property type="match status" value="1"/>
</dbReference>
<sequence length="366" mass="42055">MKPRICLNMIVKDEAHVIARCLESVRPLIDTWVIVDTGSTDGTQDIIREVYSDIPGELHERPWKGFGESRTEAVELARDSALYLLFIDADDEMEIDAKFRMRKLTHDAYMVALHDGPLIHWRPALVSTRLPWRYVGVLHEYLECGTAHRREKIKGFNIRTLGGGARLKEHGKREKYLRDAAVLVEGLEKEPGNARYVFYLAQSWRDAEEPEKSIESYDLRGEMGGWGEEVYCSHLYAARLAEQLGHDVGVVMDRYIKAYESRPTRAEAPGELARLCRISGKWQMAYAFAETAVGIRRPDDILFVEQGWYTWRALDELSIAAYWTGRYDQSRELCEKLLRNKSLPEGERGRVEKNLHHARTKSGVSV</sequence>
<dbReference type="PANTHER" id="PTHR43630">
    <property type="entry name" value="POLY-BETA-1,6-N-ACETYL-D-GLUCOSAMINE SYNTHASE"/>
    <property type="match status" value="1"/>
</dbReference>